<accession>A0A016S7H5</accession>
<evidence type="ECO:0000313" key="2">
    <source>
        <dbReference type="Proteomes" id="UP000024635"/>
    </source>
</evidence>
<comment type="caution">
    <text evidence="1">The sequence shown here is derived from an EMBL/GenBank/DDBJ whole genome shotgun (WGS) entry which is preliminary data.</text>
</comment>
<reference evidence="2" key="1">
    <citation type="journal article" date="2015" name="Nat. Genet.">
        <title>The genome and transcriptome of the zoonotic hookworm Ancylostoma ceylanicum identify infection-specific gene families.</title>
        <authorList>
            <person name="Schwarz E.M."/>
            <person name="Hu Y."/>
            <person name="Antoshechkin I."/>
            <person name="Miller M.M."/>
            <person name="Sternberg P.W."/>
            <person name="Aroian R.V."/>
        </authorList>
    </citation>
    <scope>NUCLEOTIDE SEQUENCE</scope>
    <source>
        <strain evidence="2">HY135</strain>
    </source>
</reference>
<name>A0A016S7H5_9BILA</name>
<dbReference type="Proteomes" id="UP000024635">
    <property type="component" value="Unassembled WGS sequence"/>
</dbReference>
<dbReference type="AlphaFoldDB" id="A0A016S7H5"/>
<keyword evidence="2" id="KW-1185">Reference proteome</keyword>
<proteinExistence type="predicted"/>
<evidence type="ECO:0000313" key="1">
    <source>
        <dbReference type="EMBL" id="EYB86214.1"/>
    </source>
</evidence>
<organism evidence="1 2">
    <name type="scientific">Ancylostoma ceylanicum</name>
    <dbReference type="NCBI Taxonomy" id="53326"/>
    <lineage>
        <taxon>Eukaryota</taxon>
        <taxon>Metazoa</taxon>
        <taxon>Ecdysozoa</taxon>
        <taxon>Nematoda</taxon>
        <taxon>Chromadorea</taxon>
        <taxon>Rhabditida</taxon>
        <taxon>Rhabditina</taxon>
        <taxon>Rhabditomorpha</taxon>
        <taxon>Strongyloidea</taxon>
        <taxon>Ancylostomatidae</taxon>
        <taxon>Ancylostomatinae</taxon>
        <taxon>Ancylostoma</taxon>
    </lineage>
</organism>
<protein>
    <submittedName>
        <fullName evidence="1">Uncharacterized protein</fullName>
    </submittedName>
</protein>
<sequence length="66" mass="7479">MVAGLLPFLQQEFGSAALEFGELRGKERSRVVLEVTDFVKSVLAHRHPCDSGNWRSVRVRFLLHNA</sequence>
<dbReference type="EMBL" id="JARK01001619">
    <property type="protein sequence ID" value="EYB86214.1"/>
    <property type="molecule type" value="Genomic_DNA"/>
</dbReference>
<gene>
    <name evidence="1" type="primary">Acey_s0283.g1321</name>
    <name evidence="1" type="ORF">Y032_0283g1321</name>
</gene>